<accession>F8AYB1</accession>
<dbReference type="EMBL" id="CP002801">
    <property type="protein sequence ID" value="AEH09546.1"/>
    <property type="molecule type" value="Genomic_DNA"/>
</dbReference>
<feature type="domain" description="Thioesterase" evidence="4">
    <location>
        <begin position="101"/>
        <end position="178"/>
    </location>
</feature>
<dbReference type="PANTHER" id="PTHR43240">
    <property type="entry name" value="1,4-DIHYDROXY-2-NAPHTHOYL-COA THIOESTERASE 1"/>
    <property type="match status" value="1"/>
</dbReference>
<evidence type="ECO:0000256" key="3">
    <source>
        <dbReference type="SAM" id="MobiDB-lite"/>
    </source>
</evidence>
<feature type="compositionally biased region" description="Basic and acidic residues" evidence="3">
    <location>
        <begin position="32"/>
        <end position="50"/>
    </location>
</feature>
<feature type="region of interest" description="Disordered" evidence="3">
    <location>
        <begin position="1"/>
        <end position="50"/>
    </location>
</feature>
<dbReference type="NCBIfam" id="TIGR00369">
    <property type="entry name" value="unchar_dom_1"/>
    <property type="match status" value="1"/>
</dbReference>
<protein>
    <submittedName>
        <fullName evidence="5">Phenylacetic acid degradation-related protein</fullName>
    </submittedName>
</protein>
<proteinExistence type="inferred from homology"/>
<sequence length="209" mass="21281">MTDSQTSRSAPPSGTAPSPSALSHTVTTPDRGSADSTRHGPADGSTDDHVIIADPSDRVAVLAAVNARRGELAERMGLTIVEASAERVVATMPVAGNRQPYGLLHGGASVVLAETIGSIGAMLNAGPTRAAVGIEINATHHRAASAGTVTGVATRAHASRALATFDIRITDDSGRLVCTSRLTCMLRDRIPADGSVPASTGNGDSGRRQ</sequence>
<dbReference type="GO" id="GO:0005829">
    <property type="term" value="C:cytosol"/>
    <property type="evidence" value="ECO:0007669"/>
    <property type="project" value="TreeGrafter"/>
</dbReference>
<dbReference type="Gene3D" id="3.10.129.10">
    <property type="entry name" value="Hotdog Thioesterase"/>
    <property type="match status" value="1"/>
</dbReference>
<dbReference type="SUPFAM" id="SSF54637">
    <property type="entry name" value="Thioesterase/thiol ester dehydrase-isomerase"/>
    <property type="match status" value="1"/>
</dbReference>
<evidence type="ECO:0000259" key="4">
    <source>
        <dbReference type="Pfam" id="PF03061"/>
    </source>
</evidence>
<organism evidence="5 6">
    <name type="scientific">Candidatus Protofrankia datiscae</name>
    <dbReference type="NCBI Taxonomy" id="2716812"/>
    <lineage>
        <taxon>Bacteria</taxon>
        <taxon>Bacillati</taxon>
        <taxon>Actinomycetota</taxon>
        <taxon>Actinomycetes</taxon>
        <taxon>Frankiales</taxon>
        <taxon>Frankiaceae</taxon>
        <taxon>Protofrankia</taxon>
    </lineage>
</organism>
<dbReference type="InterPro" id="IPR029069">
    <property type="entry name" value="HotDog_dom_sf"/>
</dbReference>
<dbReference type="CDD" id="cd03443">
    <property type="entry name" value="PaaI_thioesterase"/>
    <property type="match status" value="1"/>
</dbReference>
<gene>
    <name evidence="5" type="ordered locus">FsymDg_2134</name>
</gene>
<keyword evidence="6" id="KW-1185">Reference proteome</keyword>
<evidence type="ECO:0000256" key="1">
    <source>
        <dbReference type="ARBA" id="ARBA00008324"/>
    </source>
</evidence>
<feature type="compositionally biased region" description="Low complexity" evidence="3">
    <location>
        <begin position="7"/>
        <end position="23"/>
    </location>
</feature>
<dbReference type="GO" id="GO:0061522">
    <property type="term" value="F:1,4-dihydroxy-2-naphthoyl-CoA thioesterase activity"/>
    <property type="evidence" value="ECO:0007669"/>
    <property type="project" value="TreeGrafter"/>
</dbReference>
<dbReference type="InterPro" id="IPR006683">
    <property type="entry name" value="Thioestr_dom"/>
</dbReference>
<dbReference type="KEGG" id="fsy:FsymDg_2134"/>
<dbReference type="STRING" id="656024.FsymDg_2134"/>
<dbReference type="Proteomes" id="UP000001549">
    <property type="component" value="Chromosome"/>
</dbReference>
<dbReference type="InterPro" id="IPR003736">
    <property type="entry name" value="PAAI_dom"/>
</dbReference>
<name>F8AYB1_9ACTN</name>
<evidence type="ECO:0000313" key="6">
    <source>
        <dbReference type="Proteomes" id="UP000001549"/>
    </source>
</evidence>
<comment type="similarity">
    <text evidence="1">Belongs to the thioesterase PaaI family.</text>
</comment>
<keyword evidence="2" id="KW-0378">Hydrolase</keyword>
<reference evidence="5 6" key="1">
    <citation type="submission" date="2011-05" db="EMBL/GenBank/DDBJ databases">
        <title>Complete sequence of chromosome of Frankia symbiont of Datisca glomerata.</title>
        <authorList>
            <consortium name="US DOE Joint Genome Institute"/>
            <person name="Lucas S."/>
            <person name="Han J."/>
            <person name="Lapidus A."/>
            <person name="Cheng J.-F."/>
            <person name="Goodwin L."/>
            <person name="Pitluck S."/>
            <person name="Peters L."/>
            <person name="Mikhailova N."/>
            <person name="Chertkov O."/>
            <person name="Teshima H."/>
            <person name="Han C."/>
            <person name="Tapia R."/>
            <person name="Land M."/>
            <person name="Hauser L."/>
            <person name="Kyrpides N."/>
            <person name="Ivanova N."/>
            <person name="Pagani I."/>
            <person name="Berry A."/>
            <person name="Pawlowski K."/>
            <person name="Persson T."/>
            <person name="Vanden Heuvel B."/>
            <person name="Benson D."/>
            <person name="Woyke T."/>
        </authorList>
    </citation>
    <scope>NUCLEOTIDE SEQUENCE [LARGE SCALE GENOMIC DNA]</scope>
    <source>
        <strain evidence="6">4085684</strain>
    </source>
</reference>
<evidence type="ECO:0000256" key="2">
    <source>
        <dbReference type="ARBA" id="ARBA00022801"/>
    </source>
</evidence>
<dbReference type="Pfam" id="PF03061">
    <property type="entry name" value="4HBT"/>
    <property type="match status" value="1"/>
</dbReference>
<evidence type="ECO:0000313" key="5">
    <source>
        <dbReference type="EMBL" id="AEH09546.1"/>
    </source>
</evidence>
<dbReference type="eggNOG" id="COG2050">
    <property type="taxonomic scope" value="Bacteria"/>
</dbReference>
<dbReference type="AlphaFoldDB" id="F8AYB1"/>
<dbReference type="HOGENOM" id="CLU_089876_13_0_11"/>
<dbReference type="PANTHER" id="PTHR43240:SF5">
    <property type="entry name" value="1,4-DIHYDROXY-2-NAPHTHOYL-COA THIOESTERASE 1"/>
    <property type="match status" value="1"/>
</dbReference>